<dbReference type="EMBL" id="QGTA01000018">
    <property type="protein sequence ID" value="RQX00191.1"/>
    <property type="molecule type" value="Genomic_DNA"/>
</dbReference>
<accession>A0ABX9YB34</accession>
<comment type="caution">
    <text evidence="2">The sequence shown here is derived from an EMBL/GenBank/DDBJ whole genome shotgun (WGS) entry which is preliminary data.</text>
</comment>
<protein>
    <submittedName>
        <fullName evidence="2">Uncharacterized protein</fullName>
    </submittedName>
</protein>
<gene>
    <name evidence="2" type="ORF">DLJ60_00150</name>
</gene>
<proteinExistence type="predicted"/>
<evidence type="ECO:0000313" key="2">
    <source>
        <dbReference type="EMBL" id="RQX00191.1"/>
    </source>
</evidence>
<feature type="non-terminal residue" evidence="2">
    <location>
        <position position="63"/>
    </location>
</feature>
<evidence type="ECO:0000256" key="1">
    <source>
        <dbReference type="SAM" id="MobiDB-lite"/>
    </source>
</evidence>
<sequence length="63" mass="6080">MAAAWPGAGSRCAYPICCPASTARRPATRPGSTTPTGSARCPAAGRPTGAGPGAGRRRSAGPA</sequence>
<organism evidence="2 3">
    <name type="scientific">Micromonospora chalcea</name>
    <dbReference type="NCBI Taxonomy" id="1874"/>
    <lineage>
        <taxon>Bacteria</taxon>
        <taxon>Bacillati</taxon>
        <taxon>Actinomycetota</taxon>
        <taxon>Actinomycetes</taxon>
        <taxon>Micromonosporales</taxon>
        <taxon>Micromonosporaceae</taxon>
        <taxon>Micromonospora</taxon>
    </lineage>
</organism>
<reference evidence="2 3" key="1">
    <citation type="submission" date="2018-05" db="EMBL/GenBank/DDBJ databases">
        <title>Micromonospora from Atacama Desert.</title>
        <authorList>
            <person name="Carro L."/>
            <person name="Goodfellow M."/>
            <person name="Klenk H.-P."/>
        </authorList>
    </citation>
    <scope>NUCLEOTIDE SEQUENCE [LARGE SCALE GENOMIC DNA]</scope>
    <source>
        <strain evidence="2 3">LB41</strain>
    </source>
</reference>
<evidence type="ECO:0000313" key="3">
    <source>
        <dbReference type="Proteomes" id="UP000274694"/>
    </source>
</evidence>
<feature type="region of interest" description="Disordered" evidence="1">
    <location>
        <begin position="22"/>
        <end position="63"/>
    </location>
</feature>
<name>A0ABX9YB34_MICCH</name>
<keyword evidence="3" id="KW-1185">Reference proteome</keyword>
<dbReference type="Proteomes" id="UP000274694">
    <property type="component" value="Unassembled WGS sequence"/>
</dbReference>